<dbReference type="GO" id="GO:0006629">
    <property type="term" value="P:lipid metabolic process"/>
    <property type="evidence" value="ECO:0007669"/>
    <property type="project" value="InterPro"/>
</dbReference>
<evidence type="ECO:0000313" key="2">
    <source>
        <dbReference type="EMBL" id="HCV80215.1"/>
    </source>
</evidence>
<evidence type="ECO:0000313" key="3">
    <source>
        <dbReference type="Proteomes" id="UP000264330"/>
    </source>
</evidence>
<reference evidence="2 3" key="1">
    <citation type="journal article" date="2018" name="Nat. Biotechnol.">
        <title>A standardized bacterial taxonomy based on genome phylogeny substantially revises the tree of life.</title>
        <authorList>
            <person name="Parks D.H."/>
            <person name="Chuvochina M."/>
            <person name="Waite D.W."/>
            <person name="Rinke C."/>
            <person name="Skarshewski A."/>
            <person name="Chaumeil P.A."/>
            <person name="Hugenholtz P."/>
        </authorList>
    </citation>
    <scope>NUCLEOTIDE SEQUENCE [LARGE SCALE GENOMIC DNA]</scope>
    <source>
        <strain evidence="2">UBA9359</strain>
    </source>
</reference>
<dbReference type="AlphaFoldDB" id="A0A3D5IWG4"/>
<dbReference type="Pfam" id="PF03009">
    <property type="entry name" value="GDPD"/>
    <property type="match status" value="1"/>
</dbReference>
<dbReference type="PROSITE" id="PS50007">
    <property type="entry name" value="PIPLC_X_DOMAIN"/>
    <property type="match status" value="1"/>
</dbReference>
<evidence type="ECO:0000259" key="1">
    <source>
        <dbReference type="PROSITE" id="PS51704"/>
    </source>
</evidence>
<sequence>MIHSKSGMLITLFAFFFNAFYFFSFAQGSVEALRPPKNGGTYVIAHRGAHQDVPENTIAAYQKAIEIGCDFVEIDLRKTKDGKFVSIHNEDIDAYFKGKKGKVNSFLFSELREMPLAKKENDTNDYFIPTLEEILKLCKGKIGIYLDLKEADIKGQVQTIKAFKMEKDIVWYIYPKEREAIQELKRYCPECLVMPDPGNERRLKKVLNRIKPKFVASDMGVLTPTFLTTAHSQEIKVFVDDAAANTNEWQKIIDWGVDGIQTNHPQELIDFLNRKK</sequence>
<feature type="domain" description="GP-PDE" evidence="1">
    <location>
        <begin position="41"/>
        <end position="272"/>
    </location>
</feature>
<dbReference type="InterPro" id="IPR017946">
    <property type="entry name" value="PLC-like_Pdiesterase_TIM-brl"/>
</dbReference>
<gene>
    <name evidence="2" type="ORF">DGQ38_04115</name>
</gene>
<dbReference type="PANTHER" id="PTHR46211:SF1">
    <property type="entry name" value="GLYCEROPHOSPHODIESTER PHOSPHODIESTERASE, CYTOPLASMIC"/>
    <property type="match status" value="1"/>
</dbReference>
<dbReference type="PANTHER" id="PTHR46211">
    <property type="entry name" value="GLYCEROPHOSPHORYL DIESTER PHOSPHODIESTERASE"/>
    <property type="match status" value="1"/>
</dbReference>
<dbReference type="Gene3D" id="3.20.20.190">
    <property type="entry name" value="Phosphatidylinositol (PI) phosphodiesterase"/>
    <property type="match status" value="1"/>
</dbReference>
<dbReference type="SUPFAM" id="SSF51695">
    <property type="entry name" value="PLC-like phosphodiesterases"/>
    <property type="match status" value="1"/>
</dbReference>
<proteinExistence type="predicted"/>
<dbReference type="RefSeq" id="WP_273299934.1">
    <property type="nucleotide sequence ID" value="NZ_CAJXAW010000015.1"/>
</dbReference>
<organism evidence="2 3">
    <name type="scientific">Zunongwangia profunda</name>
    <dbReference type="NCBI Taxonomy" id="398743"/>
    <lineage>
        <taxon>Bacteria</taxon>
        <taxon>Pseudomonadati</taxon>
        <taxon>Bacteroidota</taxon>
        <taxon>Flavobacteriia</taxon>
        <taxon>Flavobacteriales</taxon>
        <taxon>Flavobacteriaceae</taxon>
        <taxon>Zunongwangia</taxon>
    </lineage>
</organism>
<dbReference type="GO" id="GO:0008081">
    <property type="term" value="F:phosphoric diester hydrolase activity"/>
    <property type="evidence" value="ECO:0007669"/>
    <property type="project" value="InterPro"/>
</dbReference>
<protein>
    <recommendedName>
        <fullName evidence="1">GP-PDE domain-containing protein</fullName>
    </recommendedName>
</protein>
<comment type="caution">
    <text evidence="2">The sequence shown here is derived from an EMBL/GenBank/DDBJ whole genome shotgun (WGS) entry which is preliminary data.</text>
</comment>
<dbReference type="Proteomes" id="UP000264330">
    <property type="component" value="Unassembled WGS sequence"/>
</dbReference>
<dbReference type="PROSITE" id="PS51704">
    <property type="entry name" value="GP_PDE"/>
    <property type="match status" value="1"/>
</dbReference>
<dbReference type="InterPro" id="IPR030395">
    <property type="entry name" value="GP_PDE_dom"/>
</dbReference>
<dbReference type="EMBL" id="DPMF01000089">
    <property type="protein sequence ID" value="HCV80215.1"/>
    <property type="molecule type" value="Genomic_DNA"/>
</dbReference>
<accession>A0A3D5IWG4</accession>
<name>A0A3D5IWG4_9FLAO</name>
<dbReference type="CDD" id="cd08566">
    <property type="entry name" value="GDPD_AtGDE_like"/>
    <property type="match status" value="1"/>
</dbReference>